<keyword evidence="9 13" id="KW-0406">Ion transport</keyword>
<dbReference type="GO" id="GO:0005743">
    <property type="term" value="C:mitochondrial inner membrane"/>
    <property type="evidence" value="ECO:0007669"/>
    <property type="project" value="UniProtKB-SubCell"/>
</dbReference>
<dbReference type="FunFam" id="3.40.50.300:FF:002432">
    <property type="entry name" value="ATP synthase subunit alpha, mitochondrial"/>
    <property type="match status" value="1"/>
</dbReference>
<dbReference type="InterPro" id="IPR020003">
    <property type="entry name" value="ATPase_a/bsu_AS"/>
</dbReference>
<feature type="domain" description="ATP synthase alpha subunit C-terminal" evidence="15">
    <location>
        <begin position="490"/>
        <end position="551"/>
    </location>
</feature>
<dbReference type="EnsemblPlants" id="QL06p018440:mrna">
    <property type="protein sequence ID" value="QL06p018440:mrna"/>
    <property type="gene ID" value="QL06p018440"/>
</dbReference>
<comment type="similarity">
    <text evidence="2 13">Belongs to the ATPase alpha/beta chains family.</text>
</comment>
<reference evidence="17" key="2">
    <citation type="submission" date="2021-01" db="UniProtKB">
        <authorList>
            <consortium name="EnsemblPlants"/>
        </authorList>
    </citation>
    <scope>IDENTIFICATION</scope>
</reference>
<evidence type="ECO:0000256" key="5">
    <source>
        <dbReference type="ARBA" id="ARBA00022448"/>
    </source>
</evidence>
<dbReference type="CDD" id="cd18116">
    <property type="entry name" value="ATP-synt_F1_alpha_N"/>
    <property type="match status" value="1"/>
</dbReference>
<dbReference type="OMA" id="INQRDNW"/>
<dbReference type="InterPro" id="IPR004100">
    <property type="entry name" value="ATPase_F1/V1/A1_a/bsu_N"/>
</dbReference>
<evidence type="ECO:0000256" key="9">
    <source>
        <dbReference type="ARBA" id="ARBA00023065"/>
    </source>
</evidence>
<dbReference type="SUPFAM" id="SSF52540">
    <property type="entry name" value="P-loop containing nucleoside triphosphate hydrolases"/>
    <property type="match status" value="1"/>
</dbReference>
<dbReference type="GO" id="GO:0043531">
    <property type="term" value="F:ADP binding"/>
    <property type="evidence" value="ECO:0007669"/>
    <property type="project" value="TreeGrafter"/>
</dbReference>
<evidence type="ECO:0000256" key="2">
    <source>
        <dbReference type="ARBA" id="ARBA00008936"/>
    </source>
</evidence>
<evidence type="ECO:0000313" key="18">
    <source>
        <dbReference type="Proteomes" id="UP000594261"/>
    </source>
</evidence>
<evidence type="ECO:0000313" key="17">
    <source>
        <dbReference type="EnsemblPlants" id="QL06p018440:mrna"/>
    </source>
</evidence>
<dbReference type="FunCoup" id="A0A7N2R6F7">
    <property type="interactions" value="1808"/>
</dbReference>
<dbReference type="GO" id="GO:0005524">
    <property type="term" value="F:ATP binding"/>
    <property type="evidence" value="ECO:0007669"/>
    <property type="project" value="UniProtKB-KW"/>
</dbReference>
<dbReference type="Gene3D" id="1.20.150.20">
    <property type="entry name" value="ATP synthase alpha/beta chain, C-terminal domain"/>
    <property type="match status" value="1"/>
</dbReference>
<dbReference type="InterPro" id="IPR005294">
    <property type="entry name" value="ATP_synth_F1_asu"/>
</dbReference>
<dbReference type="EMBL" id="LRBV02000006">
    <property type="status" value="NOT_ANNOTATED_CDS"/>
    <property type="molecule type" value="Genomic_DNA"/>
</dbReference>
<evidence type="ECO:0000256" key="4">
    <source>
        <dbReference type="ARBA" id="ARBA00016087"/>
    </source>
</evidence>
<dbReference type="InterPro" id="IPR036121">
    <property type="entry name" value="ATPase_F1/V1/A1_a/bsu_N_sf"/>
</dbReference>
<dbReference type="CDD" id="cd18113">
    <property type="entry name" value="ATP-synt_F1_alpha_C"/>
    <property type="match status" value="1"/>
</dbReference>
<dbReference type="InterPro" id="IPR033732">
    <property type="entry name" value="ATP_synth_F1_a_nt-bd_dom"/>
</dbReference>
<dbReference type="GO" id="GO:0046933">
    <property type="term" value="F:proton-transporting ATP synthase activity, rotational mechanism"/>
    <property type="evidence" value="ECO:0007669"/>
    <property type="project" value="InterPro"/>
</dbReference>
<evidence type="ECO:0000256" key="7">
    <source>
        <dbReference type="ARBA" id="ARBA00022781"/>
    </source>
</evidence>
<feature type="domain" description="ATPase F1/V1/A1 complex alpha/beta subunit nucleotide-binding" evidence="14">
    <location>
        <begin position="300"/>
        <end position="483"/>
    </location>
</feature>
<sequence length="553" mass="59806">MVSFGTISSAGSIPYGCFQQVVQSKRPDGVESGCKERNCQARAGDCPVLLTDHKEDGSVAKQAGREDTKCLNKTKTYYMLNTNLQVLPLAHGDRPYAPGTKRRGHFSLLYRSGSSSKEQQWVVAFPINLSRGSAVFSLDSISKNGIMEFSPRAAELTTLLESRISNFYTNFQVDEIGRVVSVGDGIARVYGLNEIQAGEMVEFASGVKGIALNLENENVGIVVFGSDTAIKEGDLVKRTGSIVDVPAGKAMLGRVVDALGVPIDGRGALSDHERRRVEVKAPGIIEPIAIDTILNQKQMNSRAASESETLYCVYVAVGQKCSTVAQLVQILSEANALEYSILVAATASDPAPLQFLAPYSGCAIGEYFRDNGMHALIIYDDLSKQAVAYRQMSLLLRRPPGREAFPGDVFYLHSRLLERAAKRSDQTGAGSLTALPVIETQAGDVSAYIPTNVISITDGQICLETELFYRGIRPAINVSLSVSRVGSAAQLKAMKQVCSSSKLELAQYREVAAFAQFGSDLDVATQALLNRGARLTEVLKQPQYAPLPIENKF</sequence>
<comment type="subunit">
    <text evidence="3">F-type ATPases have 2 components, CF(1) - the catalytic core - and CF(0) - the membrane proton channel. CF(1) has five subunits: alpha(3), beta(3), gamma(1), delta(1), epsilon(1). CF(0) has three main subunits: a, b and c.</text>
</comment>
<dbReference type="SUPFAM" id="SSF47917">
    <property type="entry name" value="C-terminal domain of alpha and beta subunits of F1 ATP synthase"/>
    <property type="match status" value="1"/>
</dbReference>
<feature type="domain" description="ATPase F1/V1/A1 complex alpha/beta subunit N-terminal" evidence="16">
    <location>
        <begin position="173"/>
        <end position="240"/>
    </location>
</feature>
<dbReference type="FunFam" id="1.20.150.20:FF:000005">
    <property type="entry name" value="ATP synthase subunit alpha, mitochondrial"/>
    <property type="match status" value="1"/>
</dbReference>
<evidence type="ECO:0000256" key="1">
    <source>
        <dbReference type="ARBA" id="ARBA00004273"/>
    </source>
</evidence>
<keyword evidence="11" id="KW-0139">CF(1)</keyword>
<dbReference type="Gene3D" id="3.40.50.300">
    <property type="entry name" value="P-loop containing nucleotide triphosphate hydrolases"/>
    <property type="match status" value="2"/>
</dbReference>
<dbReference type="InterPro" id="IPR000194">
    <property type="entry name" value="ATPase_F1/V1/A1_a/bsu_nucl-bd"/>
</dbReference>
<evidence type="ECO:0000256" key="10">
    <source>
        <dbReference type="ARBA" id="ARBA00023136"/>
    </source>
</evidence>
<dbReference type="FunFam" id="2.40.30.20:FF:000001">
    <property type="entry name" value="ATP synthase subunit alpha"/>
    <property type="match status" value="1"/>
</dbReference>
<dbReference type="PANTHER" id="PTHR48082:SF2">
    <property type="entry name" value="ATP SYNTHASE SUBUNIT ALPHA, MITOCHONDRIAL"/>
    <property type="match status" value="1"/>
</dbReference>
<evidence type="ECO:0000256" key="12">
    <source>
        <dbReference type="ARBA" id="ARBA00023310"/>
    </source>
</evidence>
<evidence type="ECO:0000256" key="3">
    <source>
        <dbReference type="ARBA" id="ARBA00011648"/>
    </source>
</evidence>
<keyword evidence="5 13" id="KW-0813">Transport</keyword>
<dbReference type="InterPro" id="IPR000793">
    <property type="entry name" value="ATP_synth_asu_C"/>
</dbReference>
<keyword evidence="12" id="KW-0066">ATP synthesis</keyword>
<accession>A0A7N2R6F7</accession>
<dbReference type="InterPro" id="IPR023366">
    <property type="entry name" value="ATP_synth_asu-like_sf"/>
</dbReference>
<evidence type="ECO:0000256" key="8">
    <source>
        <dbReference type="ARBA" id="ARBA00022840"/>
    </source>
</evidence>
<evidence type="ECO:0000256" key="6">
    <source>
        <dbReference type="ARBA" id="ARBA00022741"/>
    </source>
</evidence>
<dbReference type="CDD" id="cd01132">
    <property type="entry name" value="F1-ATPase_alpha_CD"/>
    <property type="match status" value="1"/>
</dbReference>
<protein>
    <recommendedName>
        <fullName evidence="4">ATP synthase subunit alpha, mitochondrial</fullName>
    </recommendedName>
</protein>
<dbReference type="Gene3D" id="2.40.30.20">
    <property type="match status" value="1"/>
</dbReference>
<keyword evidence="10" id="KW-0472">Membrane</keyword>
<dbReference type="SUPFAM" id="SSF50615">
    <property type="entry name" value="N-terminal domain of alpha and beta subunits of F1 ATP synthase"/>
    <property type="match status" value="1"/>
</dbReference>
<keyword evidence="6" id="KW-0547">Nucleotide-binding</keyword>
<dbReference type="HAMAP" id="MF_01346">
    <property type="entry name" value="ATP_synth_alpha_bact"/>
    <property type="match status" value="1"/>
</dbReference>
<evidence type="ECO:0000259" key="14">
    <source>
        <dbReference type="Pfam" id="PF00006"/>
    </source>
</evidence>
<comment type="subcellular location">
    <subcellularLocation>
        <location evidence="1">Mitochondrion inner membrane</location>
    </subcellularLocation>
</comment>
<dbReference type="GO" id="GO:0045259">
    <property type="term" value="C:proton-transporting ATP synthase complex"/>
    <property type="evidence" value="ECO:0007669"/>
    <property type="project" value="UniProtKB-KW"/>
</dbReference>
<keyword evidence="18" id="KW-1185">Reference proteome</keyword>
<dbReference type="AlphaFoldDB" id="A0A7N2R6F7"/>
<dbReference type="Pfam" id="PF00006">
    <property type="entry name" value="ATP-synt_ab"/>
    <property type="match status" value="1"/>
</dbReference>
<dbReference type="InterPro" id="IPR038376">
    <property type="entry name" value="ATP_synth_asu_C_sf"/>
</dbReference>
<dbReference type="Gramene" id="QL06p018440:mrna">
    <property type="protein sequence ID" value="QL06p018440:mrna"/>
    <property type="gene ID" value="QL06p018440"/>
</dbReference>
<dbReference type="Proteomes" id="UP000594261">
    <property type="component" value="Chromosome 6"/>
</dbReference>
<evidence type="ECO:0000259" key="15">
    <source>
        <dbReference type="Pfam" id="PF00306"/>
    </source>
</evidence>
<dbReference type="InterPro" id="IPR027417">
    <property type="entry name" value="P-loop_NTPase"/>
</dbReference>
<evidence type="ECO:0000259" key="16">
    <source>
        <dbReference type="Pfam" id="PF02874"/>
    </source>
</evidence>
<organism evidence="17 18">
    <name type="scientific">Quercus lobata</name>
    <name type="common">Valley oak</name>
    <dbReference type="NCBI Taxonomy" id="97700"/>
    <lineage>
        <taxon>Eukaryota</taxon>
        <taxon>Viridiplantae</taxon>
        <taxon>Streptophyta</taxon>
        <taxon>Embryophyta</taxon>
        <taxon>Tracheophyta</taxon>
        <taxon>Spermatophyta</taxon>
        <taxon>Magnoliopsida</taxon>
        <taxon>eudicotyledons</taxon>
        <taxon>Gunneridae</taxon>
        <taxon>Pentapetalae</taxon>
        <taxon>rosids</taxon>
        <taxon>fabids</taxon>
        <taxon>Fagales</taxon>
        <taxon>Fagaceae</taxon>
        <taxon>Quercus</taxon>
    </lineage>
</organism>
<evidence type="ECO:0000256" key="13">
    <source>
        <dbReference type="RuleBase" id="RU000339"/>
    </source>
</evidence>
<dbReference type="PROSITE" id="PS00152">
    <property type="entry name" value="ATPASE_ALPHA_BETA"/>
    <property type="match status" value="1"/>
</dbReference>
<proteinExistence type="inferred from homology"/>
<dbReference type="Pfam" id="PF00306">
    <property type="entry name" value="ATP-synt_ab_C"/>
    <property type="match status" value="1"/>
</dbReference>
<dbReference type="PANTHER" id="PTHR48082">
    <property type="entry name" value="ATP SYNTHASE SUBUNIT ALPHA, MITOCHONDRIAL"/>
    <property type="match status" value="1"/>
</dbReference>
<dbReference type="InParanoid" id="A0A7N2R6F7"/>
<name>A0A7N2R6F7_QUELO</name>
<keyword evidence="7 13" id="KW-0375">Hydrogen ion transport</keyword>
<dbReference type="Pfam" id="PF02874">
    <property type="entry name" value="ATP-synt_ab_N"/>
    <property type="match status" value="1"/>
</dbReference>
<keyword evidence="8" id="KW-0067">ATP-binding</keyword>
<evidence type="ECO:0000256" key="11">
    <source>
        <dbReference type="ARBA" id="ARBA00023196"/>
    </source>
</evidence>
<reference evidence="17 18" key="1">
    <citation type="journal article" date="2016" name="G3 (Bethesda)">
        <title>First Draft Assembly and Annotation of the Genome of a California Endemic Oak Quercus lobata Nee (Fagaceae).</title>
        <authorList>
            <person name="Sork V.L."/>
            <person name="Fitz-Gibbon S.T."/>
            <person name="Puiu D."/>
            <person name="Crepeau M."/>
            <person name="Gugger P.F."/>
            <person name="Sherman R."/>
            <person name="Stevens K."/>
            <person name="Langley C.H."/>
            <person name="Pellegrini M."/>
            <person name="Salzberg S.L."/>
        </authorList>
    </citation>
    <scope>NUCLEOTIDE SEQUENCE [LARGE SCALE GENOMIC DNA]</scope>
    <source>
        <strain evidence="17 18">cv. SW786</strain>
    </source>
</reference>